<dbReference type="AlphaFoldDB" id="A0A9X4N282"/>
<organism evidence="3 4">
    <name type="scientific">Profundicola chukchiensis</name>
    <dbReference type="NCBI Taxonomy" id="2961959"/>
    <lineage>
        <taxon>Bacteria</taxon>
        <taxon>Pseudomonadati</taxon>
        <taxon>Bacteroidota</taxon>
        <taxon>Flavobacteriia</taxon>
        <taxon>Flavobacteriales</taxon>
        <taxon>Weeksellaceae</taxon>
        <taxon>Profundicola</taxon>
    </lineage>
</organism>
<proteinExistence type="predicted"/>
<sequence length="236" mass="24859">MEYALAIAALGLGLGTSLHCLGMCGPIAFSLGLGGENKFNFTLKNITYQLGRVTTYATLGAILGFIGQGISFAGFQKYLSIIVGVLMIAMVLMPKNLSASSSNKVIGRLLIKLKSSLGSFIRRKNYSSLYITGILNGLLPCGMVYIALAAALGVGDVLGSALFMALFGLGTIPLMFLAVLFGSVVSVGVRNKILNFVPIITIFIGVLFILRGLELGIPYLSPPPEALTIEAESCCH</sequence>
<dbReference type="PANTHER" id="PTHR42208">
    <property type="entry name" value="HEAVY METAL TRANSPORTER-RELATED"/>
    <property type="match status" value="1"/>
</dbReference>
<evidence type="ECO:0000259" key="2">
    <source>
        <dbReference type="Pfam" id="PF13386"/>
    </source>
</evidence>
<keyword evidence="4" id="KW-1185">Reference proteome</keyword>
<feature type="domain" description="Urease accessory protein UreH-like transmembrane" evidence="2">
    <location>
        <begin position="9"/>
        <end position="207"/>
    </location>
</feature>
<gene>
    <name evidence="3" type="ORF">NMK71_02460</name>
</gene>
<accession>A0A9X4N282</accession>
<feature type="transmembrane region" description="Helical" evidence="1">
    <location>
        <begin position="193"/>
        <end position="213"/>
    </location>
</feature>
<protein>
    <submittedName>
        <fullName evidence="3">Sulfite exporter TauE/SafE family protein</fullName>
    </submittedName>
</protein>
<dbReference type="Pfam" id="PF13386">
    <property type="entry name" value="DsbD_2"/>
    <property type="match status" value="1"/>
</dbReference>
<feature type="transmembrane region" description="Helical" evidence="1">
    <location>
        <begin position="53"/>
        <end position="72"/>
    </location>
</feature>
<evidence type="ECO:0000313" key="4">
    <source>
        <dbReference type="Proteomes" id="UP001152599"/>
    </source>
</evidence>
<dbReference type="RefSeq" id="WP_304419935.1">
    <property type="nucleotide sequence ID" value="NZ_JANCMU010000001.1"/>
</dbReference>
<dbReference type="EMBL" id="JANCMU010000001">
    <property type="protein sequence ID" value="MDG4945264.1"/>
    <property type="molecule type" value="Genomic_DNA"/>
</dbReference>
<feature type="transmembrane region" description="Helical" evidence="1">
    <location>
        <begin position="129"/>
        <end position="152"/>
    </location>
</feature>
<dbReference type="InterPro" id="IPR039447">
    <property type="entry name" value="UreH-like_TM_dom"/>
</dbReference>
<feature type="transmembrane region" description="Helical" evidence="1">
    <location>
        <begin position="6"/>
        <end position="33"/>
    </location>
</feature>
<dbReference type="PANTHER" id="PTHR42208:SF1">
    <property type="entry name" value="HEAVY METAL TRANSPORTER"/>
    <property type="match status" value="1"/>
</dbReference>
<comment type="caution">
    <text evidence="3">The sequence shown here is derived from an EMBL/GenBank/DDBJ whole genome shotgun (WGS) entry which is preliminary data.</text>
</comment>
<name>A0A9X4N282_9FLAO</name>
<feature type="transmembrane region" description="Helical" evidence="1">
    <location>
        <begin position="158"/>
        <end position="181"/>
    </location>
</feature>
<reference evidence="3" key="1">
    <citation type="submission" date="2022-07" db="EMBL/GenBank/DDBJ databases">
        <title>Description and genome-wide analysis of Profundicola chukchiensis gen. nov., sp. nov., marine bacteria isolated from bottom sediments of the Chukchi Sea.</title>
        <authorList>
            <person name="Romanenko L."/>
            <person name="Otstavnykh N."/>
            <person name="Kurilenko V."/>
            <person name="Eremeev V."/>
            <person name="Velansky P."/>
            <person name="Mikhailov V."/>
            <person name="Isaeva M."/>
        </authorList>
    </citation>
    <scope>NUCLEOTIDE SEQUENCE</scope>
    <source>
        <strain evidence="3">KMM 9713</strain>
    </source>
</reference>
<keyword evidence="1" id="KW-0472">Membrane</keyword>
<dbReference type="Proteomes" id="UP001152599">
    <property type="component" value="Unassembled WGS sequence"/>
</dbReference>
<keyword evidence="1" id="KW-1133">Transmembrane helix</keyword>
<keyword evidence="1" id="KW-0812">Transmembrane</keyword>
<feature type="transmembrane region" description="Helical" evidence="1">
    <location>
        <begin position="78"/>
        <end position="94"/>
    </location>
</feature>
<evidence type="ECO:0000313" key="3">
    <source>
        <dbReference type="EMBL" id="MDG4945264.1"/>
    </source>
</evidence>
<evidence type="ECO:0000256" key="1">
    <source>
        <dbReference type="SAM" id="Phobius"/>
    </source>
</evidence>